<dbReference type="GO" id="GO:0016491">
    <property type="term" value="F:oxidoreductase activity"/>
    <property type="evidence" value="ECO:0007669"/>
    <property type="project" value="UniProtKB-KW"/>
</dbReference>
<evidence type="ECO:0000259" key="1">
    <source>
        <dbReference type="Pfam" id="PF09995"/>
    </source>
</evidence>
<keyword evidence="3" id="KW-1185">Reference proteome</keyword>
<dbReference type="EC" id="1.-.-.-" evidence="2"/>
<accession>A0ABU4VPU1</accession>
<dbReference type="EMBL" id="JAXAVX010000023">
    <property type="protein sequence ID" value="MDX8153877.1"/>
    <property type="molecule type" value="Genomic_DNA"/>
</dbReference>
<feature type="domain" description="ER-bound oxygenase mpaB/mpaB'/Rubber oxygenase catalytic" evidence="1">
    <location>
        <begin position="28"/>
        <end position="262"/>
    </location>
</feature>
<dbReference type="Proteomes" id="UP001277761">
    <property type="component" value="Unassembled WGS sequence"/>
</dbReference>
<gene>
    <name evidence="2" type="ORF">SK069_19925</name>
</gene>
<sequence length="302" mass="33559">MPTTAHRPAPVRTVRDEGYFPPGSMLRRVQAEHAVGLLYGQRALCIGAIKPLNYVGTSEHTANKREPFKRLVRTGLAFEQVFFGTRAEADAVLRYVRRMHERVVGTLPEDGGATPAGTAYSALDGPLMRWTVAVMMDSAEVLHDLLVRRLAHEEREALWQDYRRFAVLFGTPEGALPVSYPAFRAYFDAEVAGADAHLTDEAHHVGRFSAFSIPVPPLRRPAMSVQDLVILGSLPERVRELYGLPYHPAQRALHGAVCAAARHARRVTPTRLATGRNTAVFRSVAAEEERRIRTGRRTPQVV</sequence>
<comment type="caution">
    <text evidence="2">The sequence shown here is derived from an EMBL/GenBank/DDBJ whole genome shotgun (WGS) entry which is preliminary data.</text>
</comment>
<organism evidence="2 3">
    <name type="scientific">Patulibacter brassicae</name>
    <dbReference type="NCBI Taxonomy" id="1705717"/>
    <lineage>
        <taxon>Bacteria</taxon>
        <taxon>Bacillati</taxon>
        <taxon>Actinomycetota</taxon>
        <taxon>Thermoleophilia</taxon>
        <taxon>Solirubrobacterales</taxon>
        <taxon>Patulibacteraceae</taxon>
        <taxon>Patulibacter</taxon>
    </lineage>
</organism>
<dbReference type="Pfam" id="PF09995">
    <property type="entry name" value="MPAB_Lcp_cat"/>
    <property type="match status" value="1"/>
</dbReference>
<proteinExistence type="predicted"/>
<name>A0ABU4VPU1_9ACTN</name>
<dbReference type="PANTHER" id="PTHR36151">
    <property type="entry name" value="BLR2777 PROTEIN"/>
    <property type="match status" value="1"/>
</dbReference>
<evidence type="ECO:0000313" key="3">
    <source>
        <dbReference type="Proteomes" id="UP001277761"/>
    </source>
</evidence>
<keyword evidence="2" id="KW-0560">Oxidoreductase</keyword>
<dbReference type="InterPro" id="IPR018713">
    <property type="entry name" value="MPAB/Lcp_cat_dom"/>
</dbReference>
<dbReference type="PANTHER" id="PTHR36151:SF3">
    <property type="entry name" value="ER-BOUND OXYGENASE MPAB_MPAB'_RUBBER OXYGENASE CATALYTIC DOMAIN-CONTAINING PROTEIN"/>
    <property type="match status" value="1"/>
</dbReference>
<dbReference type="RefSeq" id="WP_319956026.1">
    <property type="nucleotide sequence ID" value="NZ_JAXAVX010000023.1"/>
</dbReference>
<reference evidence="2 3" key="1">
    <citation type="submission" date="2023-11" db="EMBL/GenBank/DDBJ databases">
        <authorList>
            <person name="Xu M."/>
            <person name="Jiang T."/>
        </authorList>
    </citation>
    <scope>NUCLEOTIDE SEQUENCE [LARGE SCALE GENOMIC DNA]</scope>
    <source>
        <strain evidence="2 3">SD</strain>
    </source>
</reference>
<protein>
    <submittedName>
        <fullName evidence="2">Oxygenase MpaB family protein</fullName>
        <ecNumber evidence="2">1.-.-.-</ecNumber>
    </submittedName>
</protein>
<evidence type="ECO:0000313" key="2">
    <source>
        <dbReference type="EMBL" id="MDX8153877.1"/>
    </source>
</evidence>